<dbReference type="CDD" id="cd11614">
    <property type="entry name" value="SAF_CpaB_FlgA_like"/>
    <property type="match status" value="1"/>
</dbReference>
<comment type="caution">
    <text evidence="2">The sequence shown here is derived from an EMBL/GenBank/DDBJ whole genome shotgun (WGS) entry which is preliminary data.</text>
</comment>
<accession>A0ABT3H4B0</accession>
<dbReference type="EMBL" id="JAPDFL010000001">
    <property type="protein sequence ID" value="MCW1934647.1"/>
    <property type="molecule type" value="Genomic_DNA"/>
</dbReference>
<proteinExistence type="predicted"/>
<dbReference type="Pfam" id="PF08666">
    <property type="entry name" value="SAF"/>
    <property type="match status" value="1"/>
</dbReference>
<evidence type="ECO:0000313" key="3">
    <source>
        <dbReference type="Proteomes" id="UP001208938"/>
    </source>
</evidence>
<dbReference type="RefSeq" id="WP_264507424.1">
    <property type="nucleotide sequence ID" value="NZ_JAPDFL010000001.1"/>
</dbReference>
<dbReference type="Pfam" id="PF16976">
    <property type="entry name" value="RcpC"/>
    <property type="match status" value="1"/>
</dbReference>
<protein>
    <submittedName>
        <fullName evidence="2">Flp pilus assembly protein CpaB</fullName>
    </submittedName>
</protein>
<feature type="domain" description="SAF" evidence="1">
    <location>
        <begin position="51"/>
        <end position="118"/>
    </location>
</feature>
<evidence type="ECO:0000313" key="2">
    <source>
        <dbReference type="EMBL" id="MCW1934647.1"/>
    </source>
</evidence>
<dbReference type="NCBIfam" id="TIGR03177">
    <property type="entry name" value="pilus_cpaB"/>
    <property type="match status" value="1"/>
</dbReference>
<dbReference type="InterPro" id="IPR017592">
    <property type="entry name" value="Pilus_assmbl_Flp-typ_CpaB"/>
</dbReference>
<gene>
    <name evidence="2" type="primary">cpaB</name>
    <name evidence="2" type="ORF">OKW52_20920</name>
</gene>
<dbReference type="InterPro" id="IPR031571">
    <property type="entry name" value="RcpC_dom"/>
</dbReference>
<dbReference type="Proteomes" id="UP001208938">
    <property type="component" value="Unassembled WGS sequence"/>
</dbReference>
<keyword evidence="3" id="KW-1185">Reference proteome</keyword>
<evidence type="ECO:0000259" key="1">
    <source>
        <dbReference type="SMART" id="SM00858"/>
    </source>
</evidence>
<organism evidence="2 3">
    <name type="scientific">Pararhodobacter zhoushanensis</name>
    <dbReference type="NCBI Taxonomy" id="2479545"/>
    <lineage>
        <taxon>Bacteria</taxon>
        <taxon>Pseudomonadati</taxon>
        <taxon>Pseudomonadota</taxon>
        <taxon>Alphaproteobacteria</taxon>
        <taxon>Rhodobacterales</taxon>
        <taxon>Paracoccaceae</taxon>
        <taxon>Pararhodobacter</taxon>
    </lineage>
</organism>
<name>A0ABT3H4B0_9RHOB</name>
<dbReference type="InterPro" id="IPR013974">
    <property type="entry name" value="SAF"/>
</dbReference>
<reference evidence="2 3" key="1">
    <citation type="submission" date="2022-10" db="EMBL/GenBank/DDBJ databases">
        <title>Pararhodobacter sp. nov., isolated from marine algae.</title>
        <authorList>
            <person name="Choi B.J."/>
            <person name="Kim J.M."/>
            <person name="Lee J.K."/>
            <person name="Choi D.G."/>
            <person name="Jeon C.O."/>
        </authorList>
    </citation>
    <scope>NUCLEOTIDE SEQUENCE [LARGE SCALE GENOMIC DNA]</scope>
    <source>
        <strain evidence="2 3">ZQ420</strain>
    </source>
</reference>
<sequence>MRGVQIAILGIGLALAGFGVYMAQSYVAQTQQALVAAQARGAAQAPSTPTVTVMVTTRPLRYGEPITEAAVRAIQWPADAVPPGALQRMEDAIPDPTRPRVALRAMEPMEPLLAVKVSEPGQPAGITAMLTPGMRAFTIRVDQNSGISGTLRPSDAIDIYWTGRGSDQGEVTRLLASGVRIIALDENGDQDRSFNGIPRSVTIEAEPEIIATMAQGQSTGRLSLSLVGLDDTTPVDQFQVDARSLLGQEAQVVLEQQRCSVRTRRGSDVVMIEIPCTN</sequence>
<dbReference type="SMART" id="SM00858">
    <property type="entry name" value="SAF"/>
    <property type="match status" value="1"/>
</dbReference>